<dbReference type="Proteomes" id="UP000685013">
    <property type="component" value="Chromosome 3"/>
</dbReference>
<dbReference type="AlphaFoldDB" id="A0AAV6NWH1"/>
<organism evidence="1 2">
    <name type="scientific">Cucurbita argyrosperma subsp. sororia</name>
    <dbReference type="NCBI Taxonomy" id="37648"/>
    <lineage>
        <taxon>Eukaryota</taxon>
        <taxon>Viridiplantae</taxon>
        <taxon>Streptophyta</taxon>
        <taxon>Embryophyta</taxon>
        <taxon>Tracheophyta</taxon>
        <taxon>Spermatophyta</taxon>
        <taxon>Magnoliopsida</taxon>
        <taxon>eudicotyledons</taxon>
        <taxon>Gunneridae</taxon>
        <taxon>Pentapetalae</taxon>
        <taxon>rosids</taxon>
        <taxon>fabids</taxon>
        <taxon>Cucurbitales</taxon>
        <taxon>Cucurbitaceae</taxon>
        <taxon>Cucurbiteae</taxon>
        <taxon>Cucurbita</taxon>
    </lineage>
</organism>
<proteinExistence type="predicted"/>
<reference evidence="1 2" key="1">
    <citation type="journal article" date="2021" name="Hortic Res">
        <title>The domestication of Cucurbita argyrosperma as revealed by the genome of its wild relative.</title>
        <authorList>
            <person name="Barrera-Redondo J."/>
            <person name="Sanchez-de la Vega G."/>
            <person name="Aguirre-Liguori J.A."/>
            <person name="Castellanos-Morales G."/>
            <person name="Gutierrez-Guerrero Y.T."/>
            <person name="Aguirre-Dugua X."/>
            <person name="Aguirre-Planter E."/>
            <person name="Tenaillon M.I."/>
            <person name="Lira-Saade R."/>
            <person name="Eguiarte L.E."/>
        </authorList>
    </citation>
    <scope>NUCLEOTIDE SEQUENCE [LARGE SCALE GENOMIC DNA]</scope>
    <source>
        <strain evidence="1">JBR-2021</strain>
    </source>
</reference>
<gene>
    <name evidence="1" type="ORF">SDJN03_04555</name>
</gene>
<dbReference type="EMBL" id="JAGKQH010000003">
    <property type="protein sequence ID" value="KAG6603946.1"/>
    <property type="molecule type" value="Genomic_DNA"/>
</dbReference>
<accession>A0AAV6NWH1</accession>
<comment type="caution">
    <text evidence="1">The sequence shown here is derived from an EMBL/GenBank/DDBJ whole genome shotgun (WGS) entry which is preliminary data.</text>
</comment>
<evidence type="ECO:0000313" key="2">
    <source>
        <dbReference type="Proteomes" id="UP000685013"/>
    </source>
</evidence>
<keyword evidence="2" id="KW-1185">Reference proteome</keyword>
<sequence length="69" mass="8042">MVMEMEIERTHIESLRILGEAHVVGSWRVEVGVREWKEGTEKERELLRGMMIMKLHKLVTPAEVAEHSC</sequence>
<name>A0AAV6NWH1_9ROSI</name>
<protein>
    <submittedName>
        <fullName evidence="1">Uncharacterized protein</fullName>
    </submittedName>
</protein>
<feature type="non-terminal residue" evidence="1">
    <location>
        <position position="1"/>
    </location>
</feature>
<evidence type="ECO:0000313" key="1">
    <source>
        <dbReference type="EMBL" id="KAG6603946.1"/>
    </source>
</evidence>